<evidence type="ECO:0000313" key="1">
    <source>
        <dbReference type="EMBL" id="KAJ1935535.1"/>
    </source>
</evidence>
<comment type="caution">
    <text evidence="1">The sequence shown here is derived from an EMBL/GenBank/DDBJ whole genome shotgun (WGS) entry which is preliminary data.</text>
</comment>
<protein>
    <submittedName>
        <fullName evidence="1">Uncharacterized protein</fullName>
    </submittedName>
</protein>
<name>A0ACC1J386_9FUNG</name>
<evidence type="ECO:0000313" key="2">
    <source>
        <dbReference type="Proteomes" id="UP001150603"/>
    </source>
</evidence>
<dbReference type="Proteomes" id="UP001150603">
    <property type="component" value="Unassembled WGS sequence"/>
</dbReference>
<keyword evidence="2" id="KW-1185">Reference proteome</keyword>
<feature type="non-terminal residue" evidence="1">
    <location>
        <position position="478"/>
    </location>
</feature>
<gene>
    <name evidence="1" type="ORF">FBU59_005352</name>
</gene>
<proteinExistence type="predicted"/>
<accession>A0ACC1J386</accession>
<dbReference type="EMBL" id="JANBPW010004213">
    <property type="protein sequence ID" value="KAJ1935535.1"/>
    <property type="molecule type" value="Genomic_DNA"/>
</dbReference>
<reference evidence="1" key="1">
    <citation type="submission" date="2022-07" db="EMBL/GenBank/DDBJ databases">
        <title>Phylogenomic reconstructions and comparative analyses of Kickxellomycotina fungi.</title>
        <authorList>
            <person name="Reynolds N.K."/>
            <person name="Stajich J.E."/>
            <person name="Barry K."/>
            <person name="Grigoriev I.V."/>
            <person name="Crous P."/>
            <person name="Smith M.E."/>
        </authorList>
    </citation>
    <scope>NUCLEOTIDE SEQUENCE</scope>
    <source>
        <strain evidence="1">NRRL 5244</strain>
    </source>
</reference>
<sequence>MLDPIFVWSQIISQLVKPVVGSSGPLDIEVMTRALHLLLFFVQTFDLDDDATLHVHLPMALLAVLATLQRVLDLDQVKASPQTACYFTRITIDIFTRIPKAAFSASDDDSAETVSVDQLFDTTRLFYRIRNPEDPEEIDTAQIDKSAAEVVRGSGLLVSIVRLCKSIVAQLGRQIIAEPADSSPFLAMALEDVCHVLRTAATYSHSLLNDSSLAKCEVPLPQQLVSSESHPDAWVLVLIAAFTKSSQFRTMDVALSTLLDFANHKSLPVSVLADPPTLHQFVAKLWNTLEPSNMPNHFRASQLLYQLRKQVDAREVERQLARRLSADSLEGSEYSDELSRYSVFWYNLRMIQREADDYDPLTFARLLLLVLDNVSAMGDSVSDLQRHMAAKAWVDASALEWEHILESLVYLLLLSVRTHKRRYQTTLSIGNTSMRQEYMREFDYGRINYYIDTIQRYLACGGDGVIRSMLTAVPKNPK</sequence>
<organism evidence="1 2">
    <name type="scientific">Linderina macrospora</name>
    <dbReference type="NCBI Taxonomy" id="4868"/>
    <lineage>
        <taxon>Eukaryota</taxon>
        <taxon>Fungi</taxon>
        <taxon>Fungi incertae sedis</taxon>
        <taxon>Zoopagomycota</taxon>
        <taxon>Kickxellomycotina</taxon>
        <taxon>Kickxellomycetes</taxon>
        <taxon>Kickxellales</taxon>
        <taxon>Kickxellaceae</taxon>
        <taxon>Linderina</taxon>
    </lineage>
</organism>